<proteinExistence type="predicted"/>
<keyword evidence="2" id="KW-0378">Hydrolase</keyword>
<gene>
    <name evidence="2" type="ORF">EV644_101297</name>
</gene>
<dbReference type="SUPFAM" id="SSF53474">
    <property type="entry name" value="alpha/beta-Hydrolases"/>
    <property type="match status" value="1"/>
</dbReference>
<keyword evidence="3" id="KW-1185">Reference proteome</keyword>
<accession>A0ABY2BU06</accession>
<protein>
    <submittedName>
        <fullName evidence="2">Alpha/beta hydrolase family protein</fullName>
    </submittedName>
</protein>
<evidence type="ECO:0000259" key="1">
    <source>
        <dbReference type="Pfam" id="PF12697"/>
    </source>
</evidence>
<dbReference type="InterPro" id="IPR000073">
    <property type="entry name" value="AB_hydrolase_1"/>
</dbReference>
<dbReference type="EMBL" id="SLWM01000001">
    <property type="protein sequence ID" value="TCO31656.1"/>
    <property type="molecule type" value="Genomic_DNA"/>
</dbReference>
<evidence type="ECO:0000313" key="2">
    <source>
        <dbReference type="EMBL" id="TCO31656.1"/>
    </source>
</evidence>
<name>A0ABY2BU06_9ACTN</name>
<dbReference type="Proteomes" id="UP000295818">
    <property type="component" value="Unassembled WGS sequence"/>
</dbReference>
<dbReference type="GO" id="GO:0016787">
    <property type="term" value="F:hydrolase activity"/>
    <property type="evidence" value="ECO:0007669"/>
    <property type="project" value="UniProtKB-KW"/>
</dbReference>
<dbReference type="Pfam" id="PF12697">
    <property type="entry name" value="Abhydrolase_6"/>
    <property type="match status" value="1"/>
</dbReference>
<comment type="caution">
    <text evidence="2">The sequence shown here is derived from an EMBL/GenBank/DDBJ whole genome shotgun (WGS) entry which is preliminary data.</text>
</comment>
<feature type="domain" description="AB hydrolase-1" evidence="1">
    <location>
        <begin position="78"/>
        <end position="305"/>
    </location>
</feature>
<reference evidence="2 3" key="1">
    <citation type="journal article" date="2015" name="Stand. Genomic Sci.">
        <title>Genomic Encyclopedia of Bacterial and Archaeal Type Strains, Phase III: the genomes of soil and plant-associated and newly described type strains.</title>
        <authorList>
            <person name="Whitman W.B."/>
            <person name="Woyke T."/>
            <person name="Klenk H.P."/>
            <person name="Zhou Y."/>
            <person name="Lilburn T.G."/>
            <person name="Beck B.J."/>
            <person name="De Vos P."/>
            <person name="Vandamme P."/>
            <person name="Eisen J.A."/>
            <person name="Garrity G."/>
            <person name="Hugenholtz P."/>
            <person name="Kyrpides N.C."/>
        </authorList>
    </citation>
    <scope>NUCLEOTIDE SEQUENCE [LARGE SCALE GENOMIC DNA]</scope>
    <source>
        <strain evidence="2 3">VKM Ac-2538</strain>
    </source>
</reference>
<dbReference type="InterPro" id="IPR029058">
    <property type="entry name" value="AB_hydrolase_fold"/>
</dbReference>
<evidence type="ECO:0000313" key="3">
    <source>
        <dbReference type="Proteomes" id="UP000295818"/>
    </source>
</evidence>
<dbReference type="RefSeq" id="WP_132187331.1">
    <property type="nucleotide sequence ID" value="NZ_SLWM01000001.1"/>
</dbReference>
<dbReference type="Gene3D" id="3.40.50.1820">
    <property type="entry name" value="alpha/beta hydrolase"/>
    <property type="match status" value="1"/>
</dbReference>
<organism evidence="2 3">
    <name type="scientific">Kribbella orskensis</name>
    <dbReference type="NCBI Taxonomy" id="2512216"/>
    <lineage>
        <taxon>Bacteria</taxon>
        <taxon>Bacillati</taxon>
        <taxon>Actinomycetota</taxon>
        <taxon>Actinomycetes</taxon>
        <taxon>Propionibacteriales</taxon>
        <taxon>Kribbellaceae</taxon>
        <taxon>Kribbella</taxon>
    </lineage>
</organism>
<sequence>MVAKKSTNGRSLIRAFRILEKIAPGVGAELLDRAWFRFPPISEKARRLRVELPAAEPFEVPFQGGMLRGQAWGEGPTVYLVHGWGGWGLQLAAYIPPLVAEGFRVVTYDGPSHGASDAGRDGPTRSSLPELAEAFQAVVAAQGPAYGVVAHSLGAAATALALRSGFAPRRVVFLAAATDFVHTLDMFQTAFGFGPRVRASFLRRFTRKFGTMESYRMDLVIDALAEERELPALLAIHDRADHETPYQGTLAAAKVWPGATVQLTDGLGHHRVLWDKEVVESTRRFLAAGHPYARAGHGPQVSGERAAADGAFAVRETMQG</sequence>